<name>A0A0X3VGV1_9ACTN</name>
<dbReference type="PANTHER" id="PTHR37834">
    <property type="entry name" value="GDSL-LIKE LIPASE/ACYLHYDROLASE DOMAIN PROTEIN (AFU_ORTHOLOGUE AFUA_2G00620)"/>
    <property type="match status" value="1"/>
</dbReference>
<dbReference type="PANTHER" id="PTHR37834:SF2">
    <property type="entry name" value="ESTERASE, SGNH HYDROLASE-TYPE"/>
    <property type="match status" value="1"/>
</dbReference>
<gene>
    <name evidence="3" type="ORF">ADL12_05695</name>
</gene>
<feature type="chain" id="PRO_5038727129" description="SGNH hydrolase-type esterase domain-containing protein" evidence="1">
    <location>
        <begin position="26"/>
        <end position="363"/>
    </location>
</feature>
<comment type="caution">
    <text evidence="3">The sequence shown here is derived from an EMBL/GenBank/DDBJ whole genome shotgun (WGS) entry which is preliminary data.</text>
</comment>
<dbReference type="Proteomes" id="UP000053923">
    <property type="component" value="Unassembled WGS sequence"/>
</dbReference>
<reference evidence="4" key="1">
    <citation type="submission" date="2015-10" db="EMBL/GenBank/DDBJ databases">
        <authorList>
            <person name="Ju K.-S."/>
            <person name="Doroghazi J.R."/>
            <person name="Metcalf W.W."/>
        </authorList>
    </citation>
    <scope>NUCLEOTIDE SEQUENCE [LARGE SCALE GENOMIC DNA]</scope>
    <source>
        <strain evidence="4">NRRL 3151</strain>
    </source>
</reference>
<dbReference type="AlphaFoldDB" id="A0A0X3VGV1"/>
<dbReference type="PROSITE" id="PS51318">
    <property type="entry name" value="TAT"/>
    <property type="match status" value="1"/>
</dbReference>
<organism evidence="3 4">
    <name type="scientific">Streptomyces regalis</name>
    <dbReference type="NCBI Taxonomy" id="68262"/>
    <lineage>
        <taxon>Bacteria</taxon>
        <taxon>Bacillati</taxon>
        <taxon>Actinomycetota</taxon>
        <taxon>Actinomycetes</taxon>
        <taxon>Kitasatosporales</taxon>
        <taxon>Streptomycetaceae</taxon>
        <taxon>Streptomyces</taxon>
    </lineage>
</organism>
<evidence type="ECO:0000313" key="4">
    <source>
        <dbReference type="Proteomes" id="UP000053923"/>
    </source>
</evidence>
<sequence length="363" mass="38443">MSGVGRRTPLAVALMAALALMAAVAVEVLLGVPQPASASGDPNAVRPDDRRLAYEGHWGRTAEAATTVNSGSRLRFRFTGDSVHALFDVASITVPAQIYESVDGGPKRLHAVDRSDLEITADGRGPHSLEISVKDVFSRANRWTPPLQTGVVLTGLRLDDGGHLLHQPARSARKLAFYGDSITQGVMALCEANTSDCADGTEAYPTLVADALRASLTQVGFGRQGVIQTGNGGVPAAPDAYGWNHAGSRAESDRRADVIVVNQGTNDAAYGSDEFRGAYRVYLDQLRAAAPHARILALRPFNGAHADDITAVVGELADPRIEFVDTTDWLSSAAGDFNGTVHPSTHGHRKVADRLIALLEKGL</sequence>
<evidence type="ECO:0000313" key="3">
    <source>
        <dbReference type="EMBL" id="KUL44041.1"/>
    </source>
</evidence>
<dbReference type="Pfam" id="PF13472">
    <property type="entry name" value="Lipase_GDSL_2"/>
    <property type="match status" value="1"/>
</dbReference>
<proteinExistence type="predicted"/>
<dbReference type="InterPro" id="IPR052762">
    <property type="entry name" value="PCW_deacetylase/CE"/>
</dbReference>
<keyword evidence="1" id="KW-0732">Signal</keyword>
<protein>
    <recommendedName>
        <fullName evidence="2">SGNH hydrolase-type esterase domain-containing protein</fullName>
    </recommendedName>
</protein>
<dbReference type="InterPro" id="IPR036514">
    <property type="entry name" value="SGNH_hydro_sf"/>
</dbReference>
<feature type="domain" description="SGNH hydrolase-type esterase" evidence="2">
    <location>
        <begin position="177"/>
        <end position="349"/>
    </location>
</feature>
<evidence type="ECO:0000259" key="2">
    <source>
        <dbReference type="Pfam" id="PF13472"/>
    </source>
</evidence>
<evidence type="ECO:0000256" key="1">
    <source>
        <dbReference type="SAM" id="SignalP"/>
    </source>
</evidence>
<dbReference type="Gene3D" id="3.40.50.1110">
    <property type="entry name" value="SGNH hydrolase"/>
    <property type="match status" value="1"/>
</dbReference>
<dbReference type="SUPFAM" id="SSF52266">
    <property type="entry name" value="SGNH hydrolase"/>
    <property type="match status" value="1"/>
</dbReference>
<feature type="signal peptide" evidence="1">
    <location>
        <begin position="1"/>
        <end position="25"/>
    </location>
</feature>
<accession>A0A0X3VGV1</accession>
<dbReference type="InterPro" id="IPR006311">
    <property type="entry name" value="TAT_signal"/>
</dbReference>
<dbReference type="InterPro" id="IPR013830">
    <property type="entry name" value="SGNH_hydro"/>
</dbReference>
<dbReference type="EMBL" id="LLZG01000025">
    <property type="protein sequence ID" value="KUL44041.1"/>
    <property type="molecule type" value="Genomic_DNA"/>
</dbReference>
<dbReference type="Gene3D" id="2.60.120.260">
    <property type="entry name" value="Galactose-binding domain-like"/>
    <property type="match status" value="1"/>
</dbReference>
<keyword evidence="4" id="KW-1185">Reference proteome</keyword>